<dbReference type="RefSeq" id="WP_135037025.1">
    <property type="nucleotide sequence ID" value="NZ_CAXTCG010000042.1"/>
</dbReference>
<reference evidence="1 3" key="1">
    <citation type="journal article" date="2019" name="Nat. Med.">
        <title>A library of human gut bacterial isolates paired with longitudinal multiomics data enables mechanistic microbiome research.</title>
        <authorList>
            <person name="Poyet M."/>
            <person name="Groussin M."/>
            <person name="Gibbons S.M."/>
            <person name="Avila-Pacheco J."/>
            <person name="Jiang X."/>
            <person name="Kearney S.M."/>
            <person name="Perrotta A.R."/>
            <person name="Berdy B."/>
            <person name="Zhao S."/>
            <person name="Lieberman T.D."/>
            <person name="Swanson P.K."/>
            <person name="Smith M."/>
            <person name="Roesemann S."/>
            <person name="Alexander J.E."/>
            <person name="Rich S.A."/>
            <person name="Livny J."/>
            <person name="Vlamakis H."/>
            <person name="Clish C."/>
            <person name="Bullock K."/>
            <person name="Deik A."/>
            <person name="Scott J."/>
            <person name="Pierce K.A."/>
            <person name="Xavier R.J."/>
            <person name="Alm E.J."/>
        </authorList>
    </citation>
    <scope>NUCLEOTIDE SEQUENCE [LARGE SCALE GENOMIC DNA]</scope>
    <source>
        <strain evidence="1 3">BIOML-A73</strain>
    </source>
</reference>
<dbReference type="Proteomes" id="UP001181239">
    <property type="component" value="Unassembled WGS sequence"/>
</dbReference>
<name>A0A7J5FFN1_PHOVU</name>
<accession>A0A7J5FFN1</accession>
<dbReference type="EMBL" id="WCZM01000015">
    <property type="protein sequence ID" value="KAB3570332.1"/>
    <property type="molecule type" value="Genomic_DNA"/>
</dbReference>
<sequence length="102" mass="11652">MDENMNVEELANGFVNAFSDMAKAASEFWEACNIVTDSIKKQVVSIQLAYIEKLTDKVNKACFLTRWYYTRKLYKEIGKLDELVSSFYPSVPGTPQPSEELN</sequence>
<dbReference type="AlphaFoldDB" id="A0A7J5FFN1"/>
<evidence type="ECO:0000313" key="3">
    <source>
        <dbReference type="Proteomes" id="UP000433382"/>
    </source>
</evidence>
<evidence type="ECO:0000313" key="1">
    <source>
        <dbReference type="EMBL" id="KAB3570332.1"/>
    </source>
</evidence>
<reference evidence="2" key="2">
    <citation type="submission" date="2023-10" db="EMBL/GenBank/DDBJ databases">
        <title>Genome of Potential pathogenic bacteria in Crohn's disease.</title>
        <authorList>
            <person name="Rodriguez-Palacios A."/>
        </authorList>
    </citation>
    <scope>NUCLEOTIDE SEQUENCE</scope>
    <source>
        <strain evidence="2">CavFT-hAR11</strain>
    </source>
</reference>
<dbReference type="EMBL" id="JAWDET010000006">
    <property type="protein sequence ID" value="MDU0240103.1"/>
    <property type="molecule type" value="Genomic_DNA"/>
</dbReference>
<comment type="caution">
    <text evidence="1">The sequence shown here is derived from an EMBL/GenBank/DDBJ whole genome shotgun (WGS) entry which is preliminary data.</text>
</comment>
<evidence type="ECO:0000313" key="2">
    <source>
        <dbReference type="EMBL" id="MDU0240103.1"/>
    </source>
</evidence>
<gene>
    <name evidence="1" type="ORF">GAY01_11290</name>
    <name evidence="2" type="ORF">RVH43_05525</name>
</gene>
<organism evidence="1 3">
    <name type="scientific">Phocaeicola vulgatus</name>
    <name type="common">Bacteroides vulgatus</name>
    <dbReference type="NCBI Taxonomy" id="821"/>
    <lineage>
        <taxon>Bacteria</taxon>
        <taxon>Pseudomonadati</taxon>
        <taxon>Bacteroidota</taxon>
        <taxon>Bacteroidia</taxon>
        <taxon>Bacteroidales</taxon>
        <taxon>Bacteroidaceae</taxon>
        <taxon>Phocaeicola</taxon>
    </lineage>
</organism>
<dbReference type="Proteomes" id="UP000433382">
    <property type="component" value="Unassembled WGS sequence"/>
</dbReference>
<protein>
    <submittedName>
        <fullName evidence="1">Uncharacterized protein</fullName>
    </submittedName>
</protein>
<proteinExistence type="predicted"/>